<dbReference type="OrthoDB" id="47652at2"/>
<proteinExistence type="inferred from homology"/>
<dbReference type="Pfam" id="PF02325">
    <property type="entry name" value="CCB3_YggT"/>
    <property type="match status" value="1"/>
</dbReference>
<reference evidence="3 4" key="1">
    <citation type="submission" date="2018-05" db="EMBL/GenBank/DDBJ databases">
        <title>Genomic Encyclopedia of Type Strains, Phase IV (KMG-IV): sequencing the most valuable type-strain genomes for metagenomic binning, comparative biology and taxonomic classification.</title>
        <authorList>
            <person name="Goeker M."/>
        </authorList>
    </citation>
    <scope>NUCLEOTIDE SEQUENCE [LARGE SCALE GENOMIC DNA]</scope>
    <source>
        <strain evidence="3 4">DSM 22440</strain>
    </source>
</reference>
<keyword evidence="2" id="KW-0472">Membrane</keyword>
<organism evidence="3 4">
    <name type="scientific">Streptohalobacillus salinus</name>
    <dbReference type="NCBI Taxonomy" id="621096"/>
    <lineage>
        <taxon>Bacteria</taxon>
        <taxon>Bacillati</taxon>
        <taxon>Bacillota</taxon>
        <taxon>Bacilli</taxon>
        <taxon>Bacillales</taxon>
        <taxon>Bacillaceae</taxon>
        <taxon>Streptohalobacillus</taxon>
    </lineage>
</organism>
<keyword evidence="2" id="KW-0812">Transmembrane</keyword>
<evidence type="ECO:0000313" key="4">
    <source>
        <dbReference type="Proteomes" id="UP000247922"/>
    </source>
</evidence>
<dbReference type="EMBL" id="QJJR01000002">
    <property type="protein sequence ID" value="PXW92600.1"/>
    <property type="molecule type" value="Genomic_DNA"/>
</dbReference>
<sequence length="84" mass="9537">MIYNIVTGLFDAYQFAIIAYILMSWFPGARHSAIGQFLESIVEPYLQPFRQIIPPIGMLDVSALVALFVLRFARQGLVVLLNMF</sequence>
<evidence type="ECO:0000313" key="3">
    <source>
        <dbReference type="EMBL" id="PXW92600.1"/>
    </source>
</evidence>
<dbReference type="GO" id="GO:0016020">
    <property type="term" value="C:membrane"/>
    <property type="evidence" value="ECO:0007669"/>
    <property type="project" value="InterPro"/>
</dbReference>
<gene>
    <name evidence="3" type="ORF">DES38_102184</name>
</gene>
<comment type="caution">
    <text evidence="3">The sequence shown here is derived from an EMBL/GenBank/DDBJ whole genome shotgun (WGS) entry which is preliminary data.</text>
</comment>
<comment type="similarity">
    <text evidence="1">Belongs to the YggT family.</text>
</comment>
<dbReference type="InterPro" id="IPR003425">
    <property type="entry name" value="CCB3/YggT"/>
</dbReference>
<dbReference type="AlphaFoldDB" id="A0A2V3WCZ2"/>
<dbReference type="PANTHER" id="PTHR33219">
    <property type="entry name" value="YLMG HOMOLOG PROTEIN 2, CHLOROPLASTIC"/>
    <property type="match status" value="1"/>
</dbReference>
<name>A0A2V3WCZ2_9BACI</name>
<keyword evidence="4" id="KW-1185">Reference proteome</keyword>
<keyword evidence="2" id="KW-1133">Transmembrane helix</keyword>
<dbReference type="PANTHER" id="PTHR33219:SF14">
    <property type="entry name" value="PROTEIN COFACTOR ASSEMBLY OF COMPLEX C SUBUNIT B CCB3, CHLOROPLASTIC-RELATED"/>
    <property type="match status" value="1"/>
</dbReference>
<evidence type="ECO:0000256" key="1">
    <source>
        <dbReference type="ARBA" id="ARBA00010894"/>
    </source>
</evidence>
<dbReference type="Proteomes" id="UP000247922">
    <property type="component" value="Unassembled WGS sequence"/>
</dbReference>
<feature type="transmembrane region" description="Helical" evidence="2">
    <location>
        <begin position="12"/>
        <end position="32"/>
    </location>
</feature>
<protein>
    <submittedName>
        <fullName evidence="3">YggT family protein</fullName>
    </submittedName>
</protein>
<evidence type="ECO:0000256" key="2">
    <source>
        <dbReference type="SAM" id="Phobius"/>
    </source>
</evidence>
<feature type="transmembrane region" description="Helical" evidence="2">
    <location>
        <begin position="52"/>
        <end position="73"/>
    </location>
</feature>
<accession>A0A2V3WCZ2</accession>
<dbReference type="RefSeq" id="WP_110250478.1">
    <property type="nucleotide sequence ID" value="NZ_QJJR01000002.1"/>
</dbReference>